<accession>A0A6M5UE35</accession>
<feature type="domain" description="VWFA" evidence="1">
    <location>
        <begin position="20"/>
        <end position="205"/>
    </location>
</feature>
<dbReference type="InterPro" id="IPR036465">
    <property type="entry name" value="vWFA_dom_sf"/>
</dbReference>
<dbReference type="PIRSF" id="PIRSF020634">
    <property type="entry name" value="TerY_vWA"/>
    <property type="match status" value="1"/>
</dbReference>
<dbReference type="Proteomes" id="UP000451354">
    <property type="component" value="Chromosome"/>
</dbReference>
<dbReference type="SUPFAM" id="SSF53300">
    <property type="entry name" value="vWA-like"/>
    <property type="match status" value="1"/>
</dbReference>
<organism evidence="2 3">
    <name type="scientific">Cellulosimicrobium protaetiae</name>
    <dbReference type="NCBI Taxonomy" id="2587808"/>
    <lineage>
        <taxon>Bacteria</taxon>
        <taxon>Bacillati</taxon>
        <taxon>Actinomycetota</taxon>
        <taxon>Actinomycetes</taxon>
        <taxon>Micrococcales</taxon>
        <taxon>Promicromonosporaceae</taxon>
        <taxon>Cellulosimicrobium</taxon>
    </lineage>
</organism>
<reference evidence="3" key="1">
    <citation type="journal article" date="2022" name="Int. J. Syst. Evol. Microbiol.">
        <title>Cellulosimicrobium protaetiae sp. nov., isolated from the gut of the larva of Protaetia brevitarsis seulensis.</title>
        <authorList>
            <person name="Le Han H."/>
            <person name="Nguyen T.T.H."/>
            <person name="Li Z."/>
            <person name="Shin N.R."/>
            <person name="Kim S.G."/>
        </authorList>
    </citation>
    <scope>NUCLEOTIDE SEQUENCE [LARGE SCALE GENOMIC DNA]</scope>
    <source>
        <strain evidence="3">BI34</strain>
    </source>
</reference>
<dbReference type="KEGG" id="cprt:FIC82_003975"/>
<protein>
    <submittedName>
        <fullName evidence="2">VWA domain-containing protein</fullName>
    </submittedName>
</protein>
<dbReference type="PROSITE" id="PS50234">
    <property type="entry name" value="VWFA"/>
    <property type="match status" value="1"/>
</dbReference>
<sequence>MAQLNIETEDLVENPTPRVPVAICIDTSGSMSGDPIRELVAGVNQFYDAIDEDDDAHDAAEVCIVEFNSGAKVIQEFASVERLQRITTIAPTGRTYMGEGVNLALDTLDARKRLYSDNGVLYYQPWLVLMTDGGPNGDRAALDRAVQRVTDLAGNKKLTVFAIGIGAGADMDVLARFSPTRPPLRLQGLHFKEFFEWLSKSVARVSQSSPGDTVKLDLAGLAGWAEL</sequence>
<evidence type="ECO:0000313" key="2">
    <source>
        <dbReference type="EMBL" id="QJW35483.1"/>
    </source>
</evidence>
<name>A0A6M5UE35_9MICO</name>
<dbReference type="AlphaFoldDB" id="A0A6M5UE35"/>
<dbReference type="Gene3D" id="3.40.50.410">
    <property type="entry name" value="von Willebrand factor, type A domain"/>
    <property type="match status" value="1"/>
</dbReference>
<dbReference type="InterPro" id="IPR002035">
    <property type="entry name" value="VWF_A"/>
</dbReference>
<evidence type="ECO:0000313" key="3">
    <source>
        <dbReference type="Proteomes" id="UP000451354"/>
    </source>
</evidence>
<dbReference type="SMART" id="SM00327">
    <property type="entry name" value="VWA"/>
    <property type="match status" value="1"/>
</dbReference>
<dbReference type="Pfam" id="PF00092">
    <property type="entry name" value="VWA"/>
    <property type="match status" value="1"/>
</dbReference>
<dbReference type="EMBL" id="CP052757">
    <property type="protein sequence ID" value="QJW35483.1"/>
    <property type="molecule type" value="Genomic_DNA"/>
</dbReference>
<proteinExistence type="predicted"/>
<evidence type="ECO:0000259" key="1">
    <source>
        <dbReference type="PROSITE" id="PS50234"/>
    </source>
</evidence>
<keyword evidence="3" id="KW-1185">Reference proteome</keyword>
<dbReference type="InterPro" id="IPR011392">
    <property type="entry name" value="Tellurite-R_TerY"/>
</dbReference>
<gene>
    <name evidence="2" type="ORF">FIC82_003975</name>
</gene>
<dbReference type="RefSeq" id="WP_168731465.1">
    <property type="nucleotide sequence ID" value="NZ_CP052757.1"/>
</dbReference>